<dbReference type="CDD" id="cd19525">
    <property type="entry name" value="RecA-like_Figl-1"/>
    <property type="match status" value="1"/>
</dbReference>
<comment type="cofactor">
    <cofactor evidence="1">
        <name>Mg(2+)</name>
        <dbReference type="ChEBI" id="CHEBI:18420"/>
    </cofactor>
</comment>
<keyword evidence="5" id="KW-0547">Nucleotide-binding</keyword>
<dbReference type="Pfam" id="PF17862">
    <property type="entry name" value="AAA_lid_3"/>
    <property type="match status" value="1"/>
</dbReference>
<keyword evidence="8" id="KW-0460">Magnesium</keyword>
<feature type="compositionally biased region" description="Polar residues" evidence="12">
    <location>
        <begin position="247"/>
        <end position="273"/>
    </location>
</feature>
<dbReference type="InterPro" id="IPR050304">
    <property type="entry name" value="MT-severing_AAA_ATPase"/>
</dbReference>
<dbReference type="Proteomes" id="UP000694888">
    <property type="component" value="Unplaced"/>
</dbReference>
<name>A0ABM0K0Z1_APLCA</name>
<evidence type="ECO:0000313" key="16">
    <source>
        <dbReference type="RefSeq" id="XP_012942339.1"/>
    </source>
</evidence>
<keyword evidence="4" id="KW-0479">Metal-binding</keyword>
<dbReference type="RefSeq" id="XP_005106196.1">
    <property type="nucleotide sequence ID" value="XM_005106139.3"/>
</dbReference>
<dbReference type="InterPro" id="IPR003960">
    <property type="entry name" value="ATPase_AAA_CS"/>
</dbReference>
<evidence type="ECO:0000256" key="5">
    <source>
        <dbReference type="ARBA" id="ARBA00022741"/>
    </source>
</evidence>
<dbReference type="Pfam" id="PF00004">
    <property type="entry name" value="AAA"/>
    <property type="match status" value="1"/>
</dbReference>
<evidence type="ECO:0000256" key="11">
    <source>
        <dbReference type="ARBA" id="ARBA00049360"/>
    </source>
</evidence>
<evidence type="ECO:0000256" key="10">
    <source>
        <dbReference type="ARBA" id="ARBA00035694"/>
    </source>
</evidence>
<dbReference type="SUPFAM" id="SSF52540">
    <property type="entry name" value="P-loop containing nucleoside triphosphate hydrolases"/>
    <property type="match status" value="1"/>
</dbReference>
<evidence type="ECO:0000256" key="4">
    <source>
        <dbReference type="ARBA" id="ARBA00022723"/>
    </source>
</evidence>
<evidence type="ECO:0000256" key="7">
    <source>
        <dbReference type="ARBA" id="ARBA00022840"/>
    </source>
</evidence>
<sequence length="761" mass="84333">MDFVKQDDDFLRRLQHIELTNNSCKSKDPSRMAASLRNMYAHFVDTPLSDKRSSMVMICESERYLEKYAEVIDQMDGTGLNNYAEAALALCSHHKNESTKWKTHLTGESILRMCELDDDEEADSGDFDIDITIQGLKEKCPSNFPAAGRKQVTGGSTEPRQHPGGASLFPDSNVLPPMNNRVRTSDNHHTSETLGRRGSNPSVFNNSTAVQTFGRHKSDQSPLNSSNTPDNSRSSMGLLRAKAFHFNNSESPDNSTLLGQQQRSNLPYGNSDRSGPAVPSTRPHTAWDSGLAVQREERFFHSESPATNRVMVNAQKVGGPYANFGQKRKCPDQAVEKGNRKYPRNSFSCAEDDEEPYNQGPNENAHTTPFRTAKQQLVIDQQKKNNHGHGGDRSHITGTSYGAVKKSLGTRRGPASKFVPPVLSRDSDENDFPSEVTSRAGAGFKPQGPQTSVPEEVEDERLRGIDPKMIELINNEIMDHGTKITWEDIAGLDFAKKTIKEIVVWPMLRPDIFTGLRGPPKGLLLFGPPGTGKTLIGKCIASQSKSTFFCISASSLTSKWVGEGEKMVRALFAVARVHQPAVVFIDEIDSLLAQRSDTEHESSRRIKTEFLVQLDGAATASEDRILVIGATNRPQEIDEAARRRFVKRLLIPLPEAVARRQIVSNLMSQQHSDLGDNDVQAICDQTDGYSGADMNNLCREAALGPIRSIPLEQIETITSDQVRPITLKDFQDALLQVRASVSSKDLQLYEEWNHTFGSFGH</sequence>
<comment type="catalytic activity">
    <reaction evidence="11">
        <text>ATP + H2O = ADP + phosphate + H(+)</text>
        <dbReference type="Rhea" id="RHEA:13065"/>
        <dbReference type="ChEBI" id="CHEBI:15377"/>
        <dbReference type="ChEBI" id="CHEBI:15378"/>
        <dbReference type="ChEBI" id="CHEBI:30616"/>
        <dbReference type="ChEBI" id="CHEBI:43474"/>
        <dbReference type="ChEBI" id="CHEBI:456216"/>
    </reaction>
</comment>
<feature type="region of interest" description="Disordered" evidence="12">
    <location>
        <begin position="336"/>
        <end position="367"/>
    </location>
</feature>
<evidence type="ECO:0000256" key="6">
    <source>
        <dbReference type="ARBA" id="ARBA00022801"/>
    </source>
</evidence>
<dbReference type="GeneID" id="101859882"/>
<accession>A0ABM0K0Z1</accession>
<feature type="compositionally biased region" description="Polar residues" evidence="12">
    <location>
        <begin position="220"/>
        <end position="235"/>
    </location>
</feature>
<dbReference type="InterPro" id="IPR047858">
    <property type="entry name" value="FIGNL1_ATPase"/>
</dbReference>
<feature type="compositionally biased region" description="Basic and acidic residues" evidence="12">
    <location>
        <begin position="183"/>
        <end position="195"/>
    </location>
</feature>
<dbReference type="PROSITE" id="PS00674">
    <property type="entry name" value="AAA"/>
    <property type="match status" value="1"/>
</dbReference>
<keyword evidence="9" id="KW-0539">Nucleus</keyword>
<dbReference type="PANTHER" id="PTHR23074:SF17">
    <property type="entry name" value="FIDGETIN-LIKE PROTEIN 1"/>
    <property type="match status" value="1"/>
</dbReference>
<feature type="compositionally biased region" description="Polar residues" evidence="12">
    <location>
        <begin position="199"/>
        <end position="211"/>
    </location>
</feature>
<evidence type="ECO:0000259" key="13">
    <source>
        <dbReference type="SMART" id="SM00382"/>
    </source>
</evidence>
<feature type="region of interest" description="Disordered" evidence="12">
    <location>
        <begin position="406"/>
        <end position="458"/>
    </location>
</feature>
<evidence type="ECO:0000256" key="2">
    <source>
        <dbReference type="ARBA" id="ARBA00004123"/>
    </source>
</evidence>
<evidence type="ECO:0000256" key="9">
    <source>
        <dbReference type="ARBA" id="ARBA00023242"/>
    </source>
</evidence>
<dbReference type="InterPro" id="IPR003593">
    <property type="entry name" value="AAA+_ATPase"/>
</dbReference>
<evidence type="ECO:0000313" key="14">
    <source>
        <dbReference type="Proteomes" id="UP000694888"/>
    </source>
</evidence>
<dbReference type="Gene3D" id="3.40.50.300">
    <property type="entry name" value="P-loop containing nucleotide triphosphate hydrolases"/>
    <property type="match status" value="1"/>
</dbReference>
<evidence type="ECO:0000256" key="3">
    <source>
        <dbReference type="ARBA" id="ARBA00006914"/>
    </source>
</evidence>
<evidence type="ECO:0000256" key="12">
    <source>
        <dbReference type="SAM" id="MobiDB-lite"/>
    </source>
</evidence>
<evidence type="ECO:0000313" key="15">
    <source>
        <dbReference type="RefSeq" id="XP_005106196.1"/>
    </source>
</evidence>
<dbReference type="RefSeq" id="XP_012942339.1">
    <property type="nucleotide sequence ID" value="XM_013086885.2"/>
</dbReference>
<keyword evidence="6" id="KW-0378">Hydrolase</keyword>
<feature type="region of interest" description="Disordered" evidence="12">
    <location>
        <begin position="247"/>
        <end position="287"/>
    </location>
</feature>
<keyword evidence="7" id="KW-0067">ATP-binding</keyword>
<keyword evidence="14" id="KW-1185">Reference proteome</keyword>
<dbReference type="InterPro" id="IPR041569">
    <property type="entry name" value="AAA_lid_3"/>
</dbReference>
<comment type="similarity">
    <text evidence="3">Belongs to the AAA ATPase family.</text>
</comment>
<feature type="domain" description="AAA+ ATPase" evidence="13">
    <location>
        <begin position="519"/>
        <end position="655"/>
    </location>
</feature>
<dbReference type="PANTHER" id="PTHR23074">
    <property type="entry name" value="AAA DOMAIN-CONTAINING"/>
    <property type="match status" value="1"/>
</dbReference>
<reference evidence="15 16" key="1">
    <citation type="submission" date="2025-05" db="UniProtKB">
        <authorList>
            <consortium name="RefSeq"/>
        </authorList>
    </citation>
    <scope>IDENTIFICATION</scope>
</reference>
<gene>
    <name evidence="15 16" type="primary">LOC101859882</name>
</gene>
<protein>
    <recommendedName>
        <fullName evidence="10">Fidgetin-like protein 1</fullName>
    </recommendedName>
</protein>
<comment type="subcellular location">
    <subcellularLocation>
        <location evidence="2">Nucleus</location>
    </subcellularLocation>
</comment>
<dbReference type="InterPro" id="IPR027417">
    <property type="entry name" value="P-loop_NTPase"/>
</dbReference>
<organism evidence="14 15">
    <name type="scientific">Aplysia californica</name>
    <name type="common">California sea hare</name>
    <dbReference type="NCBI Taxonomy" id="6500"/>
    <lineage>
        <taxon>Eukaryota</taxon>
        <taxon>Metazoa</taxon>
        <taxon>Spiralia</taxon>
        <taxon>Lophotrochozoa</taxon>
        <taxon>Mollusca</taxon>
        <taxon>Gastropoda</taxon>
        <taxon>Heterobranchia</taxon>
        <taxon>Euthyneura</taxon>
        <taxon>Tectipleura</taxon>
        <taxon>Aplysiida</taxon>
        <taxon>Aplysioidea</taxon>
        <taxon>Aplysiidae</taxon>
        <taxon>Aplysia</taxon>
    </lineage>
</organism>
<proteinExistence type="inferred from homology"/>
<dbReference type="Gene3D" id="1.10.8.60">
    <property type="match status" value="1"/>
</dbReference>
<evidence type="ECO:0000256" key="1">
    <source>
        <dbReference type="ARBA" id="ARBA00001946"/>
    </source>
</evidence>
<dbReference type="InterPro" id="IPR003959">
    <property type="entry name" value="ATPase_AAA_core"/>
</dbReference>
<dbReference type="SMART" id="SM00382">
    <property type="entry name" value="AAA"/>
    <property type="match status" value="1"/>
</dbReference>
<feature type="region of interest" description="Disordered" evidence="12">
    <location>
        <begin position="141"/>
        <end position="235"/>
    </location>
</feature>
<dbReference type="Pfam" id="PF09336">
    <property type="entry name" value="Vps4_C"/>
    <property type="match status" value="1"/>
</dbReference>
<evidence type="ECO:0000256" key="8">
    <source>
        <dbReference type="ARBA" id="ARBA00022842"/>
    </source>
</evidence>
<dbReference type="InterPro" id="IPR015415">
    <property type="entry name" value="Spast_Vps4_C"/>
</dbReference>